<protein>
    <submittedName>
        <fullName evidence="1">Uncharacterized protein</fullName>
    </submittedName>
</protein>
<dbReference type="Proteomes" id="UP000499080">
    <property type="component" value="Unassembled WGS sequence"/>
</dbReference>
<keyword evidence="2" id="KW-1185">Reference proteome</keyword>
<proteinExistence type="predicted"/>
<evidence type="ECO:0000313" key="2">
    <source>
        <dbReference type="Proteomes" id="UP000499080"/>
    </source>
</evidence>
<name>A0A4Y2P4D5_ARAVE</name>
<feature type="non-terminal residue" evidence="1">
    <location>
        <position position="1"/>
    </location>
</feature>
<evidence type="ECO:0000313" key="1">
    <source>
        <dbReference type="EMBL" id="GBN46748.1"/>
    </source>
</evidence>
<dbReference type="AlphaFoldDB" id="A0A4Y2P4D5"/>
<sequence>DESTMPENVEPVAYLDALDEFLSLIWVAVALLQDLGLETYGFQFRDSIPLKIRHICGLVAR</sequence>
<gene>
    <name evidence="1" type="ORF">AVEN_85390_1</name>
</gene>
<organism evidence="1 2">
    <name type="scientific">Araneus ventricosus</name>
    <name type="common">Orbweaver spider</name>
    <name type="synonym">Epeira ventricosa</name>
    <dbReference type="NCBI Taxonomy" id="182803"/>
    <lineage>
        <taxon>Eukaryota</taxon>
        <taxon>Metazoa</taxon>
        <taxon>Ecdysozoa</taxon>
        <taxon>Arthropoda</taxon>
        <taxon>Chelicerata</taxon>
        <taxon>Arachnida</taxon>
        <taxon>Araneae</taxon>
        <taxon>Araneomorphae</taxon>
        <taxon>Entelegynae</taxon>
        <taxon>Araneoidea</taxon>
        <taxon>Araneidae</taxon>
        <taxon>Araneus</taxon>
    </lineage>
</organism>
<reference evidence="1 2" key="1">
    <citation type="journal article" date="2019" name="Sci. Rep.">
        <title>Orb-weaving spider Araneus ventricosus genome elucidates the spidroin gene catalogue.</title>
        <authorList>
            <person name="Kono N."/>
            <person name="Nakamura H."/>
            <person name="Ohtoshi R."/>
            <person name="Moran D.A.P."/>
            <person name="Shinohara A."/>
            <person name="Yoshida Y."/>
            <person name="Fujiwara M."/>
            <person name="Mori M."/>
            <person name="Tomita M."/>
            <person name="Arakawa K."/>
        </authorList>
    </citation>
    <scope>NUCLEOTIDE SEQUENCE [LARGE SCALE GENOMIC DNA]</scope>
</reference>
<accession>A0A4Y2P4D5</accession>
<dbReference type="EMBL" id="BGPR01131415">
    <property type="protein sequence ID" value="GBN46748.1"/>
    <property type="molecule type" value="Genomic_DNA"/>
</dbReference>
<comment type="caution">
    <text evidence="1">The sequence shown here is derived from an EMBL/GenBank/DDBJ whole genome shotgun (WGS) entry which is preliminary data.</text>
</comment>